<feature type="region of interest" description="Disordered" evidence="8">
    <location>
        <begin position="96"/>
        <end position="250"/>
    </location>
</feature>
<dbReference type="InterPro" id="IPR002058">
    <property type="entry name" value="PAP_assoc"/>
</dbReference>
<feature type="region of interest" description="Disordered" evidence="8">
    <location>
        <begin position="1284"/>
        <end position="1346"/>
    </location>
</feature>
<feature type="region of interest" description="Disordered" evidence="8">
    <location>
        <begin position="613"/>
        <end position="676"/>
    </location>
</feature>
<sequence length="1346" mass="147163">MDARSATSEPQHSYSPSPWAATSTSPSSSSESTNNGPAHSQSAESLADAAALPAPAAAAPPFPSHLDFLPFLFPQQNIYHQQLLHYNKLISPARGGGLQTPPLPPVVSSPHVQAGPRPRSSSKVSLKDGSASKGATSGGNGSRSHHSSDKNNRSVVVSKEHTTPSKMPPKHSAEMSRSVPHRSNAATTSSAHGQSQSSSVPSTPHQHARQFSFESREPSPSAGNNHSPRSAYSETNSTLPSLRPLPPRLGGCKYETAQINSRRRIPYSVGNDRLEKLDLRSVKSKLSEDEDRRLAADIRILYDRLLPTNEVEEKRKKLVQKLEKLFNDEWPGHDIRVNLFGSSGNLLCSDDSDLDICITTSWHELEGVCMIANLLAKRGMEKVVCISAAKVPIVKIWDPELGLACDMNVNNTLALENTRMVRTYVEIDPRVRQLAMVIKYWTRRRIINDAAFGGTLSSYTWICLIIAFLQLRTPPVLPALHQMPYKTHKSDGTVSDFADNLKKIKGFGNKNKSSVAELLFQFFRFYAHEFDYDKHVLSIRQGRLVTKQDKKWNYAVNNQLCVEEPFNTSRNLGNTADEYSFRGVHLELRRAFDLLSEAKLEEACEQYVFPKEEERVWTRPPPQPRPVLVRSSSQTHSGRGGRGHHRGGRHNNNNNNNNNSNNFHRNGGGSNRRASSSVPAYDANMFVTPITLQQDMSWFQNPHYQFQYAQQDLMTQMAYHQESMRQFQLYTQSPAFLQQQTMNQAQRLSATNSGSGGQQSSDRSRTNSFDNVPVSAPLRPDLYALYGMNLGHTFFPQTSYGTYPTTTTTTTAASATTNSGGQDFRRSLQRSTLSGEGGLSASSSSIRSQSQPAQRSPSANPGVAYHTLGSQTPTSAVMASSRNANGVPIPSFMSDEADFDETPRAVSDSPETFDVQSGFFQSRSLSPTRLSQLQLQQQQQQQTQQQHLNQQQHLPNGIAFGDLAAHSSSPERRRLSTEQLPQTLLDRRMRRASRSPSPLGHARAFSVGGGAASAPLASAPFPGSQSSQSSKTQTRPLVVNGSGLKMAVSPPNQRQCNRPETLVLEDSLAANMDNALHINVPVPMWPVQPPINATMQAPSTSSSSTAPQLPLDRPPIVVNGSNAPLTISQSTEDASFRERIAMMNSIYLTNQLNQQELQNGNTSRLAPSARQRLFGRQPQSGVIAPLDLAIADNRVGSTRPSGIDSANLSPVYENRTPSPSAVRKQATAAPTWLPSKTQAKAEGKSKVGSAATDVPKETHQEGDWMPSPVDAEKMSVVQKPGTAAINKPVMQARENGHVRGAKSEGDGGWQKAAGKGKKKTNAAPAATTQPSHAELPPRNESDRKGG</sequence>
<dbReference type="PANTHER" id="PTHR12271:SF113">
    <property type="entry name" value="POLY(A) RNA POLYMERASE CID11"/>
    <property type="match status" value="1"/>
</dbReference>
<evidence type="ECO:0000313" key="12">
    <source>
        <dbReference type="Proteomes" id="UP000027002"/>
    </source>
</evidence>
<feature type="region of interest" description="Disordered" evidence="8">
    <location>
        <begin position="887"/>
        <end position="911"/>
    </location>
</feature>
<feature type="domain" description="Poly(A) RNA polymerase mitochondrial-like central palm" evidence="10">
    <location>
        <begin position="295"/>
        <end position="425"/>
    </location>
</feature>
<dbReference type="OrthoDB" id="2274644at2759"/>
<evidence type="ECO:0000256" key="6">
    <source>
        <dbReference type="ARBA" id="ARBA00022723"/>
    </source>
</evidence>
<feature type="domain" description="PAP-associated" evidence="9">
    <location>
        <begin position="514"/>
        <end position="569"/>
    </location>
</feature>
<feature type="compositionally biased region" description="Polar residues" evidence="8">
    <location>
        <begin position="34"/>
        <end position="44"/>
    </location>
</feature>
<accession>A0A8E5HLN7</accession>
<gene>
    <name evidence="11" type="ORF">UV8b_01833</name>
</gene>
<feature type="compositionally biased region" description="Polar residues" evidence="8">
    <location>
        <begin position="1196"/>
        <end position="1208"/>
    </location>
</feature>
<feature type="region of interest" description="Disordered" evidence="8">
    <location>
        <begin position="1"/>
        <end position="59"/>
    </location>
</feature>
<feature type="compositionally biased region" description="Low complexity" evidence="8">
    <location>
        <begin position="1012"/>
        <end position="1030"/>
    </location>
</feature>
<dbReference type="Pfam" id="PF03828">
    <property type="entry name" value="PAP_assoc"/>
    <property type="match status" value="1"/>
</dbReference>
<feature type="region of interest" description="Disordered" evidence="8">
    <location>
        <begin position="743"/>
        <end position="773"/>
    </location>
</feature>
<dbReference type="EC" id="2.7.7.19" evidence="4"/>
<feature type="compositionally biased region" description="Low complexity" evidence="8">
    <location>
        <begin position="47"/>
        <end position="57"/>
    </location>
</feature>
<feature type="compositionally biased region" description="Polar residues" evidence="8">
    <location>
        <begin position="221"/>
        <end position="238"/>
    </location>
</feature>
<keyword evidence="12" id="KW-1185">Reference proteome</keyword>
<dbReference type="GO" id="GO:0031123">
    <property type="term" value="P:RNA 3'-end processing"/>
    <property type="evidence" value="ECO:0007669"/>
    <property type="project" value="TreeGrafter"/>
</dbReference>
<feature type="compositionally biased region" description="Low complexity" evidence="8">
    <location>
        <begin position="840"/>
        <end position="859"/>
    </location>
</feature>
<evidence type="ECO:0000256" key="5">
    <source>
        <dbReference type="ARBA" id="ARBA00022679"/>
    </source>
</evidence>
<keyword evidence="7" id="KW-0460">Magnesium</keyword>
<dbReference type="CDD" id="cd05402">
    <property type="entry name" value="NT_PAP_TUTase"/>
    <property type="match status" value="1"/>
</dbReference>
<dbReference type="EMBL" id="CP072754">
    <property type="protein sequence ID" value="QUC17592.1"/>
    <property type="molecule type" value="Genomic_DNA"/>
</dbReference>
<dbReference type="GeneID" id="66062611"/>
<feature type="compositionally biased region" description="Basic and acidic residues" evidence="8">
    <location>
        <begin position="1294"/>
        <end position="1305"/>
    </location>
</feature>
<reference evidence="11" key="1">
    <citation type="submission" date="2020-03" db="EMBL/GenBank/DDBJ databases">
        <title>A mixture of massive structural variations and highly conserved coding sequences in Ustilaginoidea virens genome.</title>
        <authorList>
            <person name="Zhang K."/>
            <person name="Zhao Z."/>
            <person name="Zhang Z."/>
            <person name="Li Y."/>
            <person name="Hsiang T."/>
            <person name="Sun W."/>
        </authorList>
    </citation>
    <scope>NUCLEOTIDE SEQUENCE</scope>
    <source>
        <strain evidence="11">UV-8b</strain>
    </source>
</reference>
<dbReference type="GO" id="GO:1990817">
    <property type="term" value="F:poly(A) RNA polymerase activity"/>
    <property type="evidence" value="ECO:0007669"/>
    <property type="project" value="UniProtKB-EC"/>
</dbReference>
<dbReference type="PANTHER" id="PTHR12271">
    <property type="entry name" value="POLY A POLYMERASE CID PAP -RELATED"/>
    <property type="match status" value="1"/>
</dbReference>
<dbReference type="SUPFAM" id="SSF81301">
    <property type="entry name" value="Nucleotidyltransferase"/>
    <property type="match status" value="1"/>
</dbReference>
<keyword evidence="6" id="KW-0479">Metal-binding</keyword>
<feature type="region of interest" description="Disordered" evidence="8">
    <location>
        <begin position="810"/>
        <end position="869"/>
    </location>
</feature>
<feature type="region of interest" description="Disordered" evidence="8">
    <location>
        <begin position="961"/>
        <end position="1034"/>
    </location>
</feature>
<name>A0A8E5HLN7_USTVR</name>
<dbReference type="SUPFAM" id="SSF81631">
    <property type="entry name" value="PAP/OAS1 substrate-binding domain"/>
    <property type="match status" value="1"/>
</dbReference>
<evidence type="ECO:0000256" key="1">
    <source>
        <dbReference type="ARBA" id="ARBA00001936"/>
    </source>
</evidence>
<evidence type="ECO:0000259" key="9">
    <source>
        <dbReference type="Pfam" id="PF03828"/>
    </source>
</evidence>
<comment type="cofactor">
    <cofactor evidence="1">
        <name>Mn(2+)</name>
        <dbReference type="ChEBI" id="CHEBI:29035"/>
    </cofactor>
</comment>
<comment type="cofactor">
    <cofactor evidence="2">
        <name>Mg(2+)</name>
        <dbReference type="ChEBI" id="CHEBI:18420"/>
    </cofactor>
</comment>
<evidence type="ECO:0000259" key="10">
    <source>
        <dbReference type="Pfam" id="PF22600"/>
    </source>
</evidence>
<dbReference type="Gene3D" id="3.30.460.10">
    <property type="entry name" value="Beta Polymerase, domain 2"/>
    <property type="match status" value="1"/>
</dbReference>
<feature type="compositionally biased region" description="Low complexity" evidence="8">
    <location>
        <begin position="13"/>
        <end position="33"/>
    </location>
</feature>
<dbReference type="GO" id="GO:0010605">
    <property type="term" value="P:negative regulation of macromolecule metabolic process"/>
    <property type="evidence" value="ECO:0007669"/>
    <property type="project" value="UniProtKB-ARBA"/>
</dbReference>
<dbReference type="Pfam" id="PF22600">
    <property type="entry name" value="MTPAP-like_central"/>
    <property type="match status" value="1"/>
</dbReference>
<protein>
    <recommendedName>
        <fullName evidence="4">polynucleotide adenylyltransferase</fullName>
        <ecNumber evidence="4">2.7.7.19</ecNumber>
    </recommendedName>
</protein>
<dbReference type="Proteomes" id="UP000027002">
    <property type="component" value="Chromosome 2"/>
</dbReference>
<dbReference type="GO" id="GO:0046872">
    <property type="term" value="F:metal ion binding"/>
    <property type="evidence" value="ECO:0007669"/>
    <property type="project" value="UniProtKB-KW"/>
</dbReference>
<dbReference type="KEGG" id="uvi:66062611"/>
<evidence type="ECO:0000256" key="2">
    <source>
        <dbReference type="ARBA" id="ARBA00001946"/>
    </source>
</evidence>
<evidence type="ECO:0000256" key="8">
    <source>
        <dbReference type="SAM" id="MobiDB-lite"/>
    </source>
</evidence>
<comment type="similarity">
    <text evidence="3">Belongs to the DNA polymerase type-B-like family.</text>
</comment>
<dbReference type="InterPro" id="IPR054708">
    <property type="entry name" value="MTPAP-like_central"/>
</dbReference>
<feature type="compositionally biased region" description="Low complexity" evidence="8">
    <location>
        <begin position="810"/>
        <end position="821"/>
    </location>
</feature>
<proteinExistence type="inferred from homology"/>
<feature type="compositionally biased region" description="Basic residues" evidence="8">
    <location>
        <begin position="639"/>
        <end position="649"/>
    </location>
</feature>
<dbReference type="InterPro" id="IPR043519">
    <property type="entry name" value="NT_sf"/>
</dbReference>
<evidence type="ECO:0000256" key="7">
    <source>
        <dbReference type="ARBA" id="ARBA00022842"/>
    </source>
</evidence>
<dbReference type="RefSeq" id="XP_042995265.1">
    <property type="nucleotide sequence ID" value="XM_043139331.1"/>
</dbReference>
<feature type="compositionally biased region" description="Polar residues" evidence="8">
    <location>
        <begin position="743"/>
        <end position="752"/>
    </location>
</feature>
<dbReference type="Gene3D" id="1.10.1410.10">
    <property type="match status" value="1"/>
</dbReference>
<feature type="compositionally biased region" description="Low complexity" evidence="8">
    <location>
        <begin position="185"/>
        <end position="205"/>
    </location>
</feature>
<keyword evidence="5" id="KW-0808">Transferase</keyword>
<feature type="region of interest" description="Disordered" evidence="8">
    <location>
        <begin position="1196"/>
        <end position="1269"/>
    </location>
</feature>
<feature type="compositionally biased region" description="Basic and acidic residues" evidence="8">
    <location>
        <begin position="1335"/>
        <end position="1346"/>
    </location>
</feature>
<evidence type="ECO:0000256" key="3">
    <source>
        <dbReference type="ARBA" id="ARBA00008593"/>
    </source>
</evidence>
<evidence type="ECO:0000313" key="11">
    <source>
        <dbReference type="EMBL" id="QUC17592.1"/>
    </source>
</evidence>
<feature type="compositionally biased region" description="Basic and acidic residues" evidence="8">
    <location>
        <begin position="146"/>
        <end position="163"/>
    </location>
</feature>
<feature type="compositionally biased region" description="Low complexity" evidence="8">
    <location>
        <begin position="650"/>
        <end position="676"/>
    </location>
</feature>
<feature type="compositionally biased region" description="Low complexity" evidence="8">
    <location>
        <begin position="626"/>
        <end position="637"/>
    </location>
</feature>
<evidence type="ECO:0000256" key="4">
    <source>
        <dbReference type="ARBA" id="ARBA00012388"/>
    </source>
</evidence>
<feature type="compositionally biased region" description="Polar residues" evidence="8">
    <location>
        <begin position="1"/>
        <end position="12"/>
    </location>
</feature>
<organism evidence="11 12">
    <name type="scientific">Ustilaginoidea virens</name>
    <name type="common">Rice false smut fungus</name>
    <name type="synonym">Villosiclava virens</name>
    <dbReference type="NCBI Taxonomy" id="1159556"/>
    <lineage>
        <taxon>Eukaryota</taxon>
        <taxon>Fungi</taxon>
        <taxon>Dikarya</taxon>
        <taxon>Ascomycota</taxon>
        <taxon>Pezizomycotina</taxon>
        <taxon>Sordariomycetes</taxon>
        <taxon>Hypocreomycetidae</taxon>
        <taxon>Hypocreales</taxon>
        <taxon>Clavicipitaceae</taxon>
        <taxon>Ustilaginoidea</taxon>
    </lineage>
</organism>